<proteinExistence type="predicted"/>
<feature type="compositionally biased region" description="Pro residues" evidence="3">
    <location>
        <begin position="14"/>
        <end position="24"/>
    </location>
</feature>
<keyword evidence="1" id="KW-0677">Repeat</keyword>
<protein>
    <submittedName>
        <fullName evidence="5">Flowering locus K-likey domain</fullName>
    </submittedName>
</protein>
<dbReference type="SUPFAM" id="SSF54791">
    <property type="entry name" value="Eukaryotic type KH-domain (KH-domain type I)"/>
    <property type="match status" value="1"/>
</dbReference>
<name>A0AAD7VF40_QUISA</name>
<evidence type="ECO:0000313" key="5">
    <source>
        <dbReference type="EMBL" id="KAJ7973506.1"/>
    </source>
</evidence>
<gene>
    <name evidence="5" type="ORF">O6P43_011228</name>
</gene>
<organism evidence="5 6">
    <name type="scientific">Quillaja saponaria</name>
    <name type="common">Soap bark tree</name>
    <dbReference type="NCBI Taxonomy" id="32244"/>
    <lineage>
        <taxon>Eukaryota</taxon>
        <taxon>Viridiplantae</taxon>
        <taxon>Streptophyta</taxon>
        <taxon>Embryophyta</taxon>
        <taxon>Tracheophyta</taxon>
        <taxon>Spermatophyta</taxon>
        <taxon>Magnoliopsida</taxon>
        <taxon>eudicotyledons</taxon>
        <taxon>Gunneridae</taxon>
        <taxon>Pentapetalae</taxon>
        <taxon>rosids</taxon>
        <taxon>fabids</taxon>
        <taxon>Fabales</taxon>
        <taxon>Quillajaceae</taxon>
        <taxon>Quillaja</taxon>
    </lineage>
</organism>
<dbReference type="EMBL" id="JARAOO010000004">
    <property type="protein sequence ID" value="KAJ7973506.1"/>
    <property type="molecule type" value="Genomic_DNA"/>
</dbReference>
<dbReference type="Proteomes" id="UP001163823">
    <property type="component" value="Chromosome 4"/>
</dbReference>
<dbReference type="InterPro" id="IPR004088">
    <property type="entry name" value="KH_dom_type_1"/>
</dbReference>
<dbReference type="KEGG" id="qsa:O6P43_011228"/>
<dbReference type="InterPro" id="IPR004087">
    <property type="entry name" value="KH_dom"/>
</dbReference>
<dbReference type="PANTHER" id="PTHR10288">
    <property type="entry name" value="KH DOMAIN CONTAINING RNA BINDING PROTEIN"/>
    <property type="match status" value="1"/>
</dbReference>
<dbReference type="PROSITE" id="PS50084">
    <property type="entry name" value="KH_TYPE_1"/>
    <property type="match status" value="1"/>
</dbReference>
<evidence type="ECO:0000256" key="3">
    <source>
        <dbReference type="SAM" id="MobiDB-lite"/>
    </source>
</evidence>
<dbReference type="CDD" id="cd22461">
    <property type="entry name" value="KH-I_PEPPER_like_rpt3"/>
    <property type="match status" value="1"/>
</dbReference>
<reference evidence="5" key="1">
    <citation type="journal article" date="2023" name="Science">
        <title>Elucidation of the pathway for biosynthesis of saponin adjuvants from the soapbark tree.</title>
        <authorList>
            <person name="Reed J."/>
            <person name="Orme A."/>
            <person name="El-Demerdash A."/>
            <person name="Owen C."/>
            <person name="Martin L.B.B."/>
            <person name="Misra R.C."/>
            <person name="Kikuchi S."/>
            <person name="Rejzek M."/>
            <person name="Martin A.C."/>
            <person name="Harkess A."/>
            <person name="Leebens-Mack J."/>
            <person name="Louveau T."/>
            <person name="Stephenson M.J."/>
            <person name="Osbourn A."/>
        </authorList>
    </citation>
    <scope>NUCLEOTIDE SEQUENCE</scope>
    <source>
        <strain evidence="5">S10</strain>
    </source>
</reference>
<feature type="region of interest" description="Disordered" evidence="3">
    <location>
        <begin position="1"/>
        <end position="39"/>
    </location>
</feature>
<evidence type="ECO:0000256" key="2">
    <source>
        <dbReference type="PROSITE-ProRule" id="PRU00117"/>
    </source>
</evidence>
<dbReference type="Pfam" id="PF00013">
    <property type="entry name" value="KH_1"/>
    <property type="match status" value="1"/>
</dbReference>
<keyword evidence="2" id="KW-0694">RNA-binding</keyword>
<sequence length="240" mass="25517">MNMQMANPHEEHMPPPQPWGPPQGVPSDVAGGPGYGAAPQYIPPPRQLDIYYQPAELPPPMETQPHHGISAFCKEPPMDVLATPNFQSAPSMVTVTQITQQMQIPLSYADAVIGAAGARISYIRRSSGATVTIQETRGVPGEMTADISGTAVQVQTAQQLIQNFMAEAPAPAPQQAGGSANHGYNSYPPHGSVYASPPSYPGHAGGYGLVYGANYGVLSRSLQSPNLICHKWDMECNLDV</sequence>
<evidence type="ECO:0000256" key="1">
    <source>
        <dbReference type="ARBA" id="ARBA00022737"/>
    </source>
</evidence>
<dbReference type="InterPro" id="IPR036612">
    <property type="entry name" value="KH_dom_type_1_sf"/>
</dbReference>
<dbReference type="Gene3D" id="3.30.1370.10">
    <property type="entry name" value="K Homology domain, type 1"/>
    <property type="match status" value="1"/>
</dbReference>
<dbReference type="SMART" id="SM00322">
    <property type="entry name" value="KH"/>
    <property type="match status" value="1"/>
</dbReference>
<dbReference type="GO" id="GO:0003723">
    <property type="term" value="F:RNA binding"/>
    <property type="evidence" value="ECO:0007669"/>
    <property type="project" value="UniProtKB-UniRule"/>
</dbReference>
<accession>A0AAD7VF40</accession>
<dbReference type="AlphaFoldDB" id="A0AAD7VF40"/>
<evidence type="ECO:0000313" key="6">
    <source>
        <dbReference type="Proteomes" id="UP001163823"/>
    </source>
</evidence>
<keyword evidence="6" id="KW-1185">Reference proteome</keyword>
<evidence type="ECO:0000259" key="4">
    <source>
        <dbReference type="SMART" id="SM00322"/>
    </source>
</evidence>
<feature type="domain" description="K Homology" evidence="4">
    <location>
        <begin position="96"/>
        <end position="166"/>
    </location>
</feature>
<comment type="caution">
    <text evidence="5">The sequence shown here is derived from an EMBL/GenBank/DDBJ whole genome shotgun (WGS) entry which is preliminary data.</text>
</comment>